<organism evidence="2 3">
    <name type="scientific">Blyttiomyces helicus</name>
    <dbReference type="NCBI Taxonomy" id="388810"/>
    <lineage>
        <taxon>Eukaryota</taxon>
        <taxon>Fungi</taxon>
        <taxon>Fungi incertae sedis</taxon>
        <taxon>Chytridiomycota</taxon>
        <taxon>Chytridiomycota incertae sedis</taxon>
        <taxon>Chytridiomycetes</taxon>
        <taxon>Chytridiomycetes incertae sedis</taxon>
        <taxon>Blyttiomyces</taxon>
    </lineage>
</organism>
<accession>A0A4P9WLB5</accession>
<reference evidence="3" key="1">
    <citation type="journal article" date="2018" name="Nat. Microbiol.">
        <title>Leveraging single-cell genomics to expand the fungal tree of life.</title>
        <authorList>
            <person name="Ahrendt S.R."/>
            <person name="Quandt C.A."/>
            <person name="Ciobanu D."/>
            <person name="Clum A."/>
            <person name="Salamov A."/>
            <person name="Andreopoulos B."/>
            <person name="Cheng J.F."/>
            <person name="Woyke T."/>
            <person name="Pelin A."/>
            <person name="Henrissat B."/>
            <person name="Reynolds N.K."/>
            <person name="Benny G.L."/>
            <person name="Smith M.E."/>
            <person name="James T.Y."/>
            <person name="Grigoriev I.V."/>
        </authorList>
    </citation>
    <scope>NUCLEOTIDE SEQUENCE [LARGE SCALE GENOMIC DNA]</scope>
</reference>
<feature type="region of interest" description="Disordered" evidence="1">
    <location>
        <begin position="376"/>
        <end position="429"/>
    </location>
</feature>
<proteinExistence type="predicted"/>
<name>A0A4P9WLB5_9FUNG</name>
<protein>
    <submittedName>
        <fullName evidence="2">Uncharacterized protein</fullName>
    </submittedName>
</protein>
<sequence>MSDTEWVRGVGCWREGRQLLQAVGNEGGRFGPVGSGYPWVEPLLLYGCSSFGFKAGVQGALAPSSSAAEANEHILSWYQEDPSCQGCLKERGVESHGRDASRYSHHQQLGLQEPLLGPKHDREQLQGSYGLYLTPQKTSLSANKQTRVPEVMTMPTPKPWWVLGDGSGGSAESRGFIPSLSDSPPTASSLQAALATMEVEAKHLSNKSAPTDKEMETCIANCGPNEVTLLVRPLPDQAARPLWKSGVSAAKGMDQELDVYSLDKESKVRKEDCKNLATNGTNADGDAIVDVEWDSASNFLGKGWMCLAAEQLYSHTCPPHSPPPPFCPAVDASAILYLYSGTAVSDTLHGAHGVWNKAATKTTSKSLLAAKPKAKKRQAAALVPRMPRRATHAPRSSRWPKQTSLWRLSVPANGSPRGKTRTNHTNGPK</sequence>
<gene>
    <name evidence="2" type="ORF">BDK51DRAFT_29282</name>
</gene>
<dbReference type="AlphaFoldDB" id="A0A4P9WLB5"/>
<evidence type="ECO:0000313" key="2">
    <source>
        <dbReference type="EMBL" id="RKO93192.1"/>
    </source>
</evidence>
<keyword evidence="3" id="KW-1185">Reference proteome</keyword>
<dbReference type="EMBL" id="KZ994338">
    <property type="protein sequence ID" value="RKO93192.1"/>
    <property type="molecule type" value="Genomic_DNA"/>
</dbReference>
<evidence type="ECO:0000313" key="3">
    <source>
        <dbReference type="Proteomes" id="UP000269721"/>
    </source>
</evidence>
<dbReference type="Proteomes" id="UP000269721">
    <property type="component" value="Unassembled WGS sequence"/>
</dbReference>
<evidence type="ECO:0000256" key="1">
    <source>
        <dbReference type="SAM" id="MobiDB-lite"/>
    </source>
</evidence>